<dbReference type="GO" id="GO:0009141">
    <property type="term" value="P:nucleoside triphosphate metabolic process"/>
    <property type="evidence" value="ECO:0007669"/>
    <property type="project" value="TreeGrafter"/>
</dbReference>
<evidence type="ECO:0000256" key="1">
    <source>
        <dbReference type="SAM" id="MobiDB-lite"/>
    </source>
</evidence>
<evidence type="ECO:0000313" key="3">
    <source>
        <dbReference type="EMBL" id="CAF9922533.1"/>
    </source>
</evidence>
<accession>A0A8H3FDQ7</accession>
<keyword evidence="2" id="KW-0812">Transmembrane</keyword>
<dbReference type="GO" id="GO:0017111">
    <property type="term" value="F:ribonucleoside triphosphate phosphatase activity"/>
    <property type="evidence" value="ECO:0007669"/>
    <property type="project" value="TreeGrafter"/>
</dbReference>
<feature type="compositionally biased region" description="Basic and acidic residues" evidence="1">
    <location>
        <begin position="48"/>
        <end position="60"/>
    </location>
</feature>
<dbReference type="PANTHER" id="PTHR10151">
    <property type="entry name" value="ECTONUCLEOTIDE PYROPHOSPHATASE/PHOSPHODIESTERASE"/>
    <property type="match status" value="1"/>
</dbReference>
<gene>
    <name evidence="3" type="ORF">GOMPHAMPRED_002598</name>
</gene>
<dbReference type="AlphaFoldDB" id="A0A8H3FDQ7"/>
<feature type="compositionally biased region" description="Low complexity" evidence="1">
    <location>
        <begin position="95"/>
        <end position="112"/>
    </location>
</feature>
<dbReference type="FunFam" id="3.30.1360.180:FF:000003">
    <property type="entry name" value="Type I phosphodiesterase/nucleotide pyrophosphatase family protein"/>
    <property type="match status" value="1"/>
</dbReference>
<dbReference type="PANTHER" id="PTHR10151:SF120">
    <property type="entry name" value="BIS(5'-ADENOSYL)-TRIPHOSPHATASE"/>
    <property type="match status" value="1"/>
</dbReference>
<evidence type="ECO:0000256" key="2">
    <source>
        <dbReference type="SAM" id="Phobius"/>
    </source>
</evidence>
<dbReference type="GO" id="GO:0047429">
    <property type="term" value="F:nucleoside triphosphate diphosphatase activity"/>
    <property type="evidence" value="ECO:0007669"/>
    <property type="project" value="TreeGrafter"/>
</dbReference>
<dbReference type="Proteomes" id="UP000664169">
    <property type="component" value="Unassembled WGS sequence"/>
</dbReference>
<dbReference type="Pfam" id="PF01663">
    <property type="entry name" value="Phosphodiest"/>
    <property type="match status" value="1"/>
</dbReference>
<proteinExistence type="predicted"/>
<feature type="region of interest" description="Disordered" evidence="1">
    <location>
        <begin position="1"/>
        <end position="70"/>
    </location>
</feature>
<feature type="compositionally biased region" description="Basic and acidic residues" evidence="1">
    <location>
        <begin position="84"/>
        <end position="94"/>
    </location>
</feature>
<dbReference type="SUPFAM" id="SSF53649">
    <property type="entry name" value="Alkaline phosphatase-like"/>
    <property type="match status" value="1"/>
</dbReference>
<keyword evidence="2" id="KW-1133">Transmembrane helix</keyword>
<protein>
    <submittedName>
        <fullName evidence="3">Uncharacterized protein</fullName>
    </submittedName>
</protein>
<organism evidence="3 4">
    <name type="scientific">Gomphillus americanus</name>
    <dbReference type="NCBI Taxonomy" id="1940652"/>
    <lineage>
        <taxon>Eukaryota</taxon>
        <taxon>Fungi</taxon>
        <taxon>Dikarya</taxon>
        <taxon>Ascomycota</taxon>
        <taxon>Pezizomycotina</taxon>
        <taxon>Lecanoromycetes</taxon>
        <taxon>OSLEUM clade</taxon>
        <taxon>Ostropomycetidae</taxon>
        <taxon>Ostropales</taxon>
        <taxon>Graphidaceae</taxon>
        <taxon>Gomphilloideae</taxon>
        <taxon>Gomphillus</taxon>
    </lineage>
</organism>
<dbReference type="OrthoDB" id="415411at2759"/>
<feature type="transmembrane region" description="Helical" evidence="2">
    <location>
        <begin position="122"/>
        <end position="143"/>
    </location>
</feature>
<feature type="region of interest" description="Disordered" evidence="1">
    <location>
        <begin position="84"/>
        <end position="112"/>
    </location>
</feature>
<dbReference type="InterPro" id="IPR002591">
    <property type="entry name" value="Phosphodiest/P_Trfase"/>
</dbReference>
<feature type="compositionally biased region" description="Basic residues" evidence="1">
    <location>
        <begin position="61"/>
        <end position="70"/>
    </location>
</feature>
<comment type="caution">
    <text evidence="3">The sequence shown here is derived from an EMBL/GenBank/DDBJ whole genome shotgun (WGS) entry which is preliminary data.</text>
</comment>
<dbReference type="Gene3D" id="3.40.720.10">
    <property type="entry name" value="Alkaline Phosphatase, subunit A"/>
    <property type="match status" value="1"/>
</dbReference>
<sequence length="672" mass="74875">MAGRESHSDDEHTLRDSIDVLKEEEDREQLLAGSRSTFASVFSPSDPNEPRKMTRKEMKKQERRIKANRKLLRDSEGHELLYEMEEGKDIDDSRSSSSSRSSIEASVRSNSRYQGNHKRRRLLVGILLFAIVGIMSLLILGAIKASNIRRTISPAPKIPKILLSNGTSKFAPTTILVSLDGFRADFLERGLTPRLNSLIAEGVSPRYMLPSFPSLTFPNHWTIMTGLHPESHGIVGNTFWDPALGEEFYYTDPLRSMQPKWWTSTGAEPLWSACELQGVRTAIHMWPGSEAGISPDPQTVDKYNGKEDLTRKVGRILSFLDRPSEFDVEIAAFEARPQFIAMYVPNIDADGHRYGPNSTEIRATIQSVDTMVGTLIDGINARNLTSVVNVIVVSDHGMATTSTSRLIQLDDLLDPSTIDHTDGWPLYGLRPKPNIDVVDLYKQLLLTCRGKNVTPYMRHNIPERYHFSNSERIAPLWLVPEPGYAIVPKAEFDVAAALKDNTIYHPRGLHGYDNQHPLMRAIFIARGPAFPHTPNSELEVFQNIEVYNIIADSLGVEPASNNGTLRLPLKPIGIHDGNKDVTEDMPADGSIDQPGTGESDEGKTDEDPSGIHNGSEGVAEDLPADGAAGQPEMDESDEEEVDEHPSGLIATLKDKFNDLRAWFGVLWDKYHW</sequence>
<feature type="region of interest" description="Disordered" evidence="1">
    <location>
        <begin position="567"/>
        <end position="647"/>
    </location>
</feature>
<feature type="compositionally biased region" description="Basic and acidic residues" evidence="1">
    <location>
        <begin position="1"/>
        <end position="21"/>
    </location>
</feature>
<feature type="compositionally biased region" description="Polar residues" evidence="1">
    <location>
        <begin position="34"/>
        <end position="46"/>
    </location>
</feature>
<keyword evidence="2" id="KW-0472">Membrane</keyword>
<dbReference type="EMBL" id="CAJPDQ010000018">
    <property type="protein sequence ID" value="CAF9922533.1"/>
    <property type="molecule type" value="Genomic_DNA"/>
</dbReference>
<reference evidence="3" key="1">
    <citation type="submission" date="2021-03" db="EMBL/GenBank/DDBJ databases">
        <authorList>
            <person name="Tagirdzhanova G."/>
        </authorList>
    </citation>
    <scope>NUCLEOTIDE SEQUENCE</scope>
</reference>
<feature type="compositionally biased region" description="Acidic residues" evidence="1">
    <location>
        <begin position="632"/>
        <end position="642"/>
    </location>
</feature>
<evidence type="ECO:0000313" key="4">
    <source>
        <dbReference type="Proteomes" id="UP000664169"/>
    </source>
</evidence>
<name>A0A8H3FDQ7_9LECA</name>
<dbReference type="CDD" id="cd16018">
    <property type="entry name" value="Enpp"/>
    <property type="match status" value="1"/>
</dbReference>
<dbReference type="Gene3D" id="3.30.1360.180">
    <property type="match status" value="1"/>
</dbReference>
<dbReference type="InterPro" id="IPR017850">
    <property type="entry name" value="Alkaline_phosphatase_core_sf"/>
</dbReference>
<keyword evidence="4" id="KW-1185">Reference proteome</keyword>